<keyword evidence="2" id="KW-0677">Repeat</keyword>
<dbReference type="Gramene" id="CDY08929">
    <property type="protein sequence ID" value="CDY08929"/>
    <property type="gene ID" value="GSBRNA2T00000959001"/>
</dbReference>
<organism evidence="6 7">
    <name type="scientific">Brassica napus</name>
    <name type="common">Rape</name>
    <dbReference type="NCBI Taxonomy" id="3708"/>
    <lineage>
        <taxon>Eukaryota</taxon>
        <taxon>Viridiplantae</taxon>
        <taxon>Streptophyta</taxon>
        <taxon>Embryophyta</taxon>
        <taxon>Tracheophyta</taxon>
        <taxon>Spermatophyta</taxon>
        <taxon>Magnoliopsida</taxon>
        <taxon>eudicotyledons</taxon>
        <taxon>Gunneridae</taxon>
        <taxon>Pentapetalae</taxon>
        <taxon>rosids</taxon>
        <taxon>malvids</taxon>
        <taxon>Brassicales</taxon>
        <taxon>Brassicaceae</taxon>
        <taxon>Brassiceae</taxon>
        <taxon>Brassica</taxon>
    </lineage>
</organism>
<dbReference type="EMBL" id="LK031990">
    <property type="protein sequence ID" value="CDY08929.1"/>
    <property type="molecule type" value="Genomic_DNA"/>
</dbReference>
<keyword evidence="1" id="KW-0433">Leucine-rich repeat</keyword>
<dbReference type="PANTHER" id="PTHR11017">
    <property type="entry name" value="LEUCINE-RICH REPEAT-CONTAINING PROTEIN"/>
    <property type="match status" value="1"/>
</dbReference>
<dbReference type="STRING" id="3708.A0A078F7B5"/>
<dbReference type="Pfam" id="PF07725">
    <property type="entry name" value="LRR_3"/>
    <property type="match status" value="1"/>
</dbReference>
<dbReference type="SMART" id="SM00382">
    <property type="entry name" value="AAA"/>
    <property type="match status" value="1"/>
</dbReference>
<evidence type="ECO:0000313" key="7">
    <source>
        <dbReference type="Proteomes" id="UP000028999"/>
    </source>
</evidence>
<protein>
    <submittedName>
        <fullName evidence="6">BnaC08g11590D protein</fullName>
    </submittedName>
</protein>
<evidence type="ECO:0000256" key="1">
    <source>
        <dbReference type="ARBA" id="ARBA00022614"/>
    </source>
</evidence>
<dbReference type="Pfam" id="PF00931">
    <property type="entry name" value="NB-ARC"/>
    <property type="match status" value="1"/>
</dbReference>
<dbReference type="AlphaFoldDB" id="A0A078F7B5"/>
<evidence type="ECO:0000313" key="6">
    <source>
        <dbReference type="EMBL" id="CDY08929.1"/>
    </source>
</evidence>
<dbReference type="SMR" id="A0A078F7B5"/>
<dbReference type="InterPro" id="IPR044974">
    <property type="entry name" value="Disease_R_plants"/>
</dbReference>
<accession>A0A078F7B5</accession>
<dbReference type="GO" id="GO:0043531">
    <property type="term" value="F:ADP binding"/>
    <property type="evidence" value="ECO:0007669"/>
    <property type="project" value="InterPro"/>
</dbReference>
<dbReference type="GO" id="GO:0016787">
    <property type="term" value="F:hydrolase activity"/>
    <property type="evidence" value="ECO:0007669"/>
    <property type="project" value="UniProtKB-KW"/>
</dbReference>
<gene>
    <name evidence="6" type="primary">BnaC08g11590D</name>
    <name evidence="6" type="ORF">GSBRNA2T00000959001</name>
</gene>
<dbReference type="InterPro" id="IPR002182">
    <property type="entry name" value="NB-ARC"/>
</dbReference>
<keyword evidence="4" id="KW-0520">NAD</keyword>
<dbReference type="InterPro" id="IPR003593">
    <property type="entry name" value="AAA+_ATPase"/>
</dbReference>
<dbReference type="Gene3D" id="3.40.50.300">
    <property type="entry name" value="P-loop containing nucleotide triphosphate hydrolases"/>
    <property type="match status" value="1"/>
</dbReference>
<dbReference type="FunFam" id="3.40.50.300:FF:001002">
    <property type="entry name" value="Disease resistance protein (TIR-NBS-LRR class)"/>
    <property type="match status" value="1"/>
</dbReference>
<feature type="domain" description="AAA+ ATPase" evidence="5">
    <location>
        <begin position="45"/>
        <end position="189"/>
    </location>
</feature>
<evidence type="ECO:0000259" key="5">
    <source>
        <dbReference type="SMART" id="SM00382"/>
    </source>
</evidence>
<sequence length="247" mass="27922">MIEDIVNDVSNKLNLSAPSNDFDSLVGMESQMVNMGPLLQLDSDEVRIIGILGPPGIGKTTIARYILNRYSRDFQLSVFVENIKIKYTCSNDYNVKLDLQKHFMSQLTNELGIKIPNLGIAKDRLKNKKVLVIRDGVDRSVQVEAMAKEASWFGLGSRIIITTQDQKVLNASGINHIHKDSSIVIGINDETYEDIKCTSERAFERLYNLQFLRISSLGVNPRKFLVKLEMKNSKLKKLWEGMQVSSI</sequence>
<dbReference type="InterPro" id="IPR011713">
    <property type="entry name" value="Leu-rich_rpt_3"/>
</dbReference>
<keyword evidence="7" id="KW-1185">Reference proteome</keyword>
<dbReference type="GO" id="GO:0006952">
    <property type="term" value="P:defense response"/>
    <property type="evidence" value="ECO:0007669"/>
    <property type="project" value="InterPro"/>
</dbReference>
<dbReference type="InterPro" id="IPR027417">
    <property type="entry name" value="P-loop_NTPase"/>
</dbReference>
<keyword evidence="3" id="KW-0378">Hydrolase</keyword>
<dbReference type="PANTHER" id="PTHR11017:SF561">
    <property type="entry name" value="ADP-RIBOSYL CYCLASE_CYCLIC ADP-RIBOSE HYDROLASE"/>
    <property type="match status" value="1"/>
</dbReference>
<dbReference type="PRINTS" id="PR00364">
    <property type="entry name" value="DISEASERSIST"/>
</dbReference>
<dbReference type="SUPFAM" id="SSF52540">
    <property type="entry name" value="P-loop containing nucleoside triphosphate hydrolases"/>
    <property type="match status" value="1"/>
</dbReference>
<evidence type="ECO:0000256" key="3">
    <source>
        <dbReference type="ARBA" id="ARBA00022801"/>
    </source>
</evidence>
<evidence type="ECO:0000256" key="2">
    <source>
        <dbReference type="ARBA" id="ARBA00022737"/>
    </source>
</evidence>
<evidence type="ECO:0000256" key="4">
    <source>
        <dbReference type="ARBA" id="ARBA00023027"/>
    </source>
</evidence>
<dbReference type="PaxDb" id="3708-A0A078F7B5"/>
<proteinExistence type="predicted"/>
<reference evidence="6 7" key="1">
    <citation type="journal article" date="2014" name="Science">
        <title>Plant genetics. Early allopolyploid evolution in the post-Neolithic Brassica napus oilseed genome.</title>
        <authorList>
            <person name="Chalhoub B."/>
            <person name="Denoeud F."/>
            <person name="Liu S."/>
            <person name="Parkin I.A."/>
            <person name="Tang H."/>
            <person name="Wang X."/>
            <person name="Chiquet J."/>
            <person name="Belcram H."/>
            <person name="Tong C."/>
            <person name="Samans B."/>
            <person name="Correa M."/>
            <person name="Da Silva C."/>
            <person name="Just J."/>
            <person name="Falentin C."/>
            <person name="Koh C.S."/>
            <person name="Le Clainche I."/>
            <person name="Bernard M."/>
            <person name="Bento P."/>
            <person name="Noel B."/>
            <person name="Labadie K."/>
            <person name="Alberti A."/>
            <person name="Charles M."/>
            <person name="Arnaud D."/>
            <person name="Guo H."/>
            <person name="Daviaud C."/>
            <person name="Alamery S."/>
            <person name="Jabbari K."/>
            <person name="Zhao M."/>
            <person name="Edger P.P."/>
            <person name="Chelaifa H."/>
            <person name="Tack D."/>
            <person name="Lassalle G."/>
            <person name="Mestiri I."/>
            <person name="Schnel N."/>
            <person name="Le Paslier M.C."/>
            <person name="Fan G."/>
            <person name="Renault V."/>
            <person name="Bayer P.E."/>
            <person name="Golicz A.A."/>
            <person name="Manoli S."/>
            <person name="Lee T.H."/>
            <person name="Thi V.H."/>
            <person name="Chalabi S."/>
            <person name="Hu Q."/>
            <person name="Fan C."/>
            <person name="Tollenaere R."/>
            <person name="Lu Y."/>
            <person name="Battail C."/>
            <person name="Shen J."/>
            <person name="Sidebottom C.H."/>
            <person name="Wang X."/>
            <person name="Canaguier A."/>
            <person name="Chauveau A."/>
            <person name="Berard A."/>
            <person name="Deniot G."/>
            <person name="Guan M."/>
            <person name="Liu Z."/>
            <person name="Sun F."/>
            <person name="Lim Y.P."/>
            <person name="Lyons E."/>
            <person name="Town C.D."/>
            <person name="Bancroft I."/>
            <person name="Wang X."/>
            <person name="Meng J."/>
            <person name="Ma J."/>
            <person name="Pires J.C."/>
            <person name="King G.J."/>
            <person name="Brunel D."/>
            <person name="Delourme R."/>
            <person name="Renard M."/>
            <person name="Aury J.M."/>
            <person name="Adams K.L."/>
            <person name="Batley J."/>
            <person name="Snowdon R.J."/>
            <person name="Tost J."/>
            <person name="Edwards D."/>
            <person name="Zhou Y."/>
            <person name="Hua W."/>
            <person name="Sharpe A.G."/>
            <person name="Paterson A.H."/>
            <person name="Guan C."/>
            <person name="Wincker P."/>
        </authorList>
    </citation>
    <scope>NUCLEOTIDE SEQUENCE [LARGE SCALE GENOMIC DNA]</scope>
    <source>
        <strain evidence="7">cv. Darmor-bzh</strain>
    </source>
</reference>
<dbReference type="Proteomes" id="UP000028999">
    <property type="component" value="Unassembled WGS sequence"/>
</dbReference>
<name>A0A078F7B5_BRANA</name>